<comment type="caution">
    <text evidence="10">The sequence shown here is derived from an EMBL/GenBank/DDBJ whole genome shotgun (WGS) entry which is preliminary data.</text>
</comment>
<dbReference type="PANTHER" id="PTHR34992:SF1">
    <property type="entry name" value="COPPER ACQUISITION FACTOR BIM1-LIKE DOMAIN-CONTAINING PROTEIN"/>
    <property type="match status" value="1"/>
</dbReference>
<keyword evidence="2" id="KW-1003">Cell membrane</keyword>
<dbReference type="GO" id="GO:0098552">
    <property type="term" value="C:side of membrane"/>
    <property type="evidence" value="ECO:0007669"/>
    <property type="project" value="UniProtKB-KW"/>
</dbReference>
<comment type="subcellular location">
    <subcellularLocation>
        <location evidence="1">Cell membrane</location>
        <topology evidence="1">Lipid-anchor</topology>
        <topology evidence="1">GPI-anchor</topology>
    </subcellularLocation>
</comment>
<dbReference type="EMBL" id="WNWR01000027">
    <property type="protein sequence ID" value="KAE9993548.1"/>
    <property type="molecule type" value="Genomic_DNA"/>
</dbReference>
<dbReference type="InterPro" id="IPR046530">
    <property type="entry name" value="BIM1-like_dom"/>
</dbReference>
<dbReference type="CDD" id="cd21176">
    <property type="entry name" value="LPMO_auxiliary-like"/>
    <property type="match status" value="1"/>
</dbReference>
<evidence type="ECO:0000256" key="4">
    <source>
        <dbReference type="ARBA" id="ARBA00022729"/>
    </source>
</evidence>
<protein>
    <recommendedName>
        <fullName evidence="9">Copper acquisition factor BIM1-like domain-containing protein</fullName>
    </recommendedName>
</protein>
<dbReference type="AlphaFoldDB" id="A0A8H3ZER9"/>
<name>A0A8H3ZER9_VENIN</name>
<keyword evidence="11" id="KW-1185">Reference proteome</keyword>
<feature type="chain" id="PRO_5034247927" description="Copper acquisition factor BIM1-like domain-containing protein" evidence="8">
    <location>
        <begin position="18"/>
        <end position="219"/>
    </location>
</feature>
<evidence type="ECO:0000256" key="5">
    <source>
        <dbReference type="ARBA" id="ARBA00023136"/>
    </source>
</evidence>
<evidence type="ECO:0000256" key="2">
    <source>
        <dbReference type="ARBA" id="ARBA00022475"/>
    </source>
</evidence>
<evidence type="ECO:0000313" key="10">
    <source>
        <dbReference type="EMBL" id="KAE9993548.1"/>
    </source>
</evidence>
<evidence type="ECO:0000313" key="11">
    <source>
        <dbReference type="Proteomes" id="UP000490939"/>
    </source>
</evidence>
<dbReference type="InterPro" id="IPR046936">
    <property type="entry name" value="BIM1-like"/>
</dbReference>
<dbReference type="PANTHER" id="PTHR34992">
    <property type="entry name" value="HYPHAL ANASTAMOSIS-7 PROTEIN"/>
    <property type="match status" value="1"/>
</dbReference>
<accession>A0A8H3ZER9</accession>
<keyword evidence="4 8" id="KW-0732">Signal</keyword>
<reference evidence="10 11" key="1">
    <citation type="submission" date="2019-07" db="EMBL/GenBank/DDBJ databases">
        <title>Venturia inaequalis Genome Resource.</title>
        <authorList>
            <person name="Lichtner F.J."/>
        </authorList>
    </citation>
    <scope>NUCLEOTIDE SEQUENCE [LARGE SCALE GENOMIC DNA]</scope>
    <source>
        <strain evidence="10 11">DMI_063113</strain>
    </source>
</reference>
<gene>
    <name evidence="10" type="ORF">EG327_004559</name>
</gene>
<keyword evidence="7" id="KW-0449">Lipoprotein</keyword>
<sequence>MFSTSLVLSLLPISALAHFRTVYPPARGFDETTIVNFPCGGFNTANTNRTPVPLTGAFPIQLSMEHTSVKGAVYMSLGNDPQSAYSIQLRNTFQETGPDNFCIGGLTIPSNLNITAGTNATIQVVTNGDPNGGLYQCSDVTFTDTALSSSDYSAHCTNSTGVSASFIANSPPNGTASTTGASGSASAVSTATSKAWAPQKTVAPFVLGAMGLIGGLAVL</sequence>
<feature type="signal peptide" evidence="8">
    <location>
        <begin position="1"/>
        <end position="17"/>
    </location>
</feature>
<organism evidence="10 11">
    <name type="scientific">Venturia inaequalis</name>
    <name type="common">Apple scab fungus</name>
    <dbReference type="NCBI Taxonomy" id="5025"/>
    <lineage>
        <taxon>Eukaryota</taxon>
        <taxon>Fungi</taxon>
        <taxon>Dikarya</taxon>
        <taxon>Ascomycota</taxon>
        <taxon>Pezizomycotina</taxon>
        <taxon>Dothideomycetes</taxon>
        <taxon>Pleosporomycetidae</taxon>
        <taxon>Venturiales</taxon>
        <taxon>Venturiaceae</taxon>
        <taxon>Venturia</taxon>
    </lineage>
</organism>
<dbReference type="Pfam" id="PF20238">
    <property type="entry name" value="BIM1-like_dom"/>
    <property type="match status" value="1"/>
</dbReference>
<dbReference type="GO" id="GO:0005886">
    <property type="term" value="C:plasma membrane"/>
    <property type="evidence" value="ECO:0007669"/>
    <property type="project" value="UniProtKB-SubCell"/>
</dbReference>
<evidence type="ECO:0000256" key="7">
    <source>
        <dbReference type="ARBA" id="ARBA00023288"/>
    </source>
</evidence>
<evidence type="ECO:0000256" key="1">
    <source>
        <dbReference type="ARBA" id="ARBA00004609"/>
    </source>
</evidence>
<evidence type="ECO:0000259" key="9">
    <source>
        <dbReference type="Pfam" id="PF20238"/>
    </source>
</evidence>
<proteinExistence type="predicted"/>
<evidence type="ECO:0000256" key="8">
    <source>
        <dbReference type="SAM" id="SignalP"/>
    </source>
</evidence>
<feature type="domain" description="Copper acquisition factor BIM1-like" evidence="9">
    <location>
        <begin position="17"/>
        <end position="161"/>
    </location>
</feature>
<dbReference type="Proteomes" id="UP000490939">
    <property type="component" value="Unassembled WGS sequence"/>
</dbReference>
<keyword evidence="5" id="KW-0472">Membrane</keyword>
<keyword evidence="3" id="KW-0336">GPI-anchor</keyword>
<evidence type="ECO:0000256" key="3">
    <source>
        <dbReference type="ARBA" id="ARBA00022622"/>
    </source>
</evidence>
<evidence type="ECO:0000256" key="6">
    <source>
        <dbReference type="ARBA" id="ARBA00023180"/>
    </source>
</evidence>
<keyword evidence="6" id="KW-0325">Glycoprotein</keyword>